<protein>
    <submittedName>
        <fullName evidence="8">Thiol-disulfide isomerase/thioredoxin</fullName>
    </submittedName>
</protein>
<evidence type="ECO:0000313" key="9">
    <source>
        <dbReference type="Proteomes" id="UP000319865"/>
    </source>
</evidence>
<keyword evidence="2" id="KW-0201">Cytochrome c-type biogenesis</keyword>
<dbReference type="PROSITE" id="PS00194">
    <property type="entry name" value="THIOREDOXIN_1"/>
    <property type="match status" value="1"/>
</dbReference>
<organism evidence="8 9">
    <name type="scientific">Blastococcus colisei</name>
    <dbReference type="NCBI Taxonomy" id="1564162"/>
    <lineage>
        <taxon>Bacteria</taxon>
        <taxon>Bacillati</taxon>
        <taxon>Actinomycetota</taxon>
        <taxon>Actinomycetes</taxon>
        <taxon>Geodermatophilales</taxon>
        <taxon>Geodermatophilaceae</taxon>
        <taxon>Blastococcus</taxon>
    </lineage>
</organism>
<dbReference type="InterPro" id="IPR013766">
    <property type="entry name" value="Thioredoxin_domain"/>
</dbReference>
<dbReference type="OrthoDB" id="9796554at2"/>
<keyword evidence="3" id="KW-0735">Signal-anchor</keyword>
<dbReference type="PROSITE" id="PS51352">
    <property type="entry name" value="THIOREDOXIN_2"/>
    <property type="match status" value="1"/>
</dbReference>
<dbReference type="SUPFAM" id="SSF52833">
    <property type="entry name" value="Thioredoxin-like"/>
    <property type="match status" value="1"/>
</dbReference>
<feature type="signal peptide" evidence="6">
    <location>
        <begin position="1"/>
        <end position="19"/>
    </location>
</feature>
<sequence length="200" mass="20664">MRRSLLGLMALVLLSACTAEPTNSGTANSGTTNSEAPSLDVEGYDTVLEPCPEQPEQAAAGAQTLPPLSFDCVGGGVLDLARAPGVPTLVNLWGSWCPPCRAELPLLQEFADVAGDRVRVVGVISKDGVPQADSFADDAEVTFPGAFDGEGALMAELGINALPFTYFLDADGALVHTEVGDVASVDELRALAAEHLGVQL</sequence>
<dbReference type="InterPro" id="IPR013740">
    <property type="entry name" value="Redoxin"/>
</dbReference>
<dbReference type="InterPro" id="IPR050553">
    <property type="entry name" value="Thioredoxin_ResA/DsbE_sf"/>
</dbReference>
<keyword evidence="6" id="KW-0732">Signal</keyword>
<dbReference type="GO" id="GO:0030313">
    <property type="term" value="C:cell envelope"/>
    <property type="evidence" value="ECO:0007669"/>
    <property type="project" value="UniProtKB-SubCell"/>
</dbReference>
<dbReference type="GO" id="GO:0016853">
    <property type="term" value="F:isomerase activity"/>
    <property type="evidence" value="ECO:0007669"/>
    <property type="project" value="UniProtKB-KW"/>
</dbReference>
<keyword evidence="4" id="KW-1015">Disulfide bond</keyword>
<name>A0A543P111_9ACTN</name>
<accession>A0A543P111</accession>
<comment type="subcellular location">
    <subcellularLocation>
        <location evidence="1">Cell envelope</location>
    </subcellularLocation>
</comment>
<comment type="caution">
    <text evidence="8">The sequence shown here is derived from an EMBL/GenBank/DDBJ whole genome shotgun (WGS) entry which is preliminary data.</text>
</comment>
<dbReference type="PROSITE" id="PS51257">
    <property type="entry name" value="PROKAR_LIPOPROTEIN"/>
    <property type="match status" value="1"/>
</dbReference>
<keyword evidence="8" id="KW-0413">Isomerase</keyword>
<dbReference type="GO" id="GO:0017004">
    <property type="term" value="P:cytochrome complex assembly"/>
    <property type="evidence" value="ECO:0007669"/>
    <property type="project" value="UniProtKB-KW"/>
</dbReference>
<evidence type="ECO:0000256" key="2">
    <source>
        <dbReference type="ARBA" id="ARBA00022748"/>
    </source>
</evidence>
<evidence type="ECO:0000256" key="1">
    <source>
        <dbReference type="ARBA" id="ARBA00004196"/>
    </source>
</evidence>
<evidence type="ECO:0000313" key="8">
    <source>
        <dbReference type="EMBL" id="TQN37796.1"/>
    </source>
</evidence>
<evidence type="ECO:0000256" key="4">
    <source>
        <dbReference type="ARBA" id="ARBA00023157"/>
    </source>
</evidence>
<dbReference type="RefSeq" id="WP_142028110.1">
    <property type="nucleotide sequence ID" value="NZ_VFQE01000002.1"/>
</dbReference>
<evidence type="ECO:0000256" key="3">
    <source>
        <dbReference type="ARBA" id="ARBA00022968"/>
    </source>
</evidence>
<dbReference type="GO" id="GO:0016491">
    <property type="term" value="F:oxidoreductase activity"/>
    <property type="evidence" value="ECO:0007669"/>
    <property type="project" value="InterPro"/>
</dbReference>
<dbReference type="Gene3D" id="3.40.30.10">
    <property type="entry name" value="Glutaredoxin"/>
    <property type="match status" value="1"/>
</dbReference>
<feature type="chain" id="PRO_5039466975" evidence="6">
    <location>
        <begin position="20"/>
        <end position="200"/>
    </location>
</feature>
<keyword evidence="9" id="KW-1185">Reference proteome</keyword>
<reference evidence="8 9" key="1">
    <citation type="submission" date="2019-06" db="EMBL/GenBank/DDBJ databases">
        <title>Sequencing the genomes of 1000 actinobacteria strains.</title>
        <authorList>
            <person name="Klenk H.-P."/>
        </authorList>
    </citation>
    <scope>NUCLEOTIDE SEQUENCE [LARGE SCALE GENOMIC DNA]</scope>
    <source>
        <strain evidence="8 9">DSM 46837</strain>
    </source>
</reference>
<keyword evidence="3" id="KW-0812">Transmembrane</keyword>
<dbReference type="InterPro" id="IPR017937">
    <property type="entry name" value="Thioredoxin_CS"/>
</dbReference>
<keyword evidence="5" id="KW-0676">Redox-active center</keyword>
<evidence type="ECO:0000256" key="6">
    <source>
        <dbReference type="SAM" id="SignalP"/>
    </source>
</evidence>
<feature type="domain" description="Thioredoxin" evidence="7">
    <location>
        <begin position="59"/>
        <end position="197"/>
    </location>
</feature>
<dbReference type="EMBL" id="VFQE01000002">
    <property type="protein sequence ID" value="TQN37796.1"/>
    <property type="molecule type" value="Genomic_DNA"/>
</dbReference>
<evidence type="ECO:0000259" key="7">
    <source>
        <dbReference type="PROSITE" id="PS51352"/>
    </source>
</evidence>
<dbReference type="PANTHER" id="PTHR42852:SF6">
    <property type="entry name" value="THIOL:DISULFIDE INTERCHANGE PROTEIN DSBE"/>
    <property type="match status" value="1"/>
</dbReference>
<dbReference type="InterPro" id="IPR036249">
    <property type="entry name" value="Thioredoxin-like_sf"/>
</dbReference>
<dbReference type="PANTHER" id="PTHR42852">
    <property type="entry name" value="THIOL:DISULFIDE INTERCHANGE PROTEIN DSBE"/>
    <property type="match status" value="1"/>
</dbReference>
<dbReference type="Pfam" id="PF08534">
    <property type="entry name" value="Redoxin"/>
    <property type="match status" value="1"/>
</dbReference>
<dbReference type="CDD" id="cd02966">
    <property type="entry name" value="TlpA_like_family"/>
    <property type="match status" value="1"/>
</dbReference>
<gene>
    <name evidence="8" type="ORF">FHU33_4462</name>
</gene>
<proteinExistence type="predicted"/>
<dbReference type="Proteomes" id="UP000319865">
    <property type="component" value="Unassembled WGS sequence"/>
</dbReference>
<dbReference type="AlphaFoldDB" id="A0A543P111"/>
<evidence type="ECO:0000256" key="5">
    <source>
        <dbReference type="ARBA" id="ARBA00023284"/>
    </source>
</evidence>